<dbReference type="Proteomes" id="UP000199527">
    <property type="component" value="Unassembled WGS sequence"/>
</dbReference>
<dbReference type="GO" id="GO:0000719">
    <property type="term" value="P:photoreactive repair"/>
    <property type="evidence" value="ECO:0007669"/>
    <property type="project" value="UniProtKB-ARBA"/>
</dbReference>
<keyword evidence="16" id="KW-0456">Lyase</keyword>
<evidence type="ECO:0000256" key="7">
    <source>
        <dbReference type="ARBA" id="ARBA00022991"/>
    </source>
</evidence>
<dbReference type="InterPro" id="IPR018394">
    <property type="entry name" value="DNA_photolyase_1_CS_C"/>
</dbReference>
<evidence type="ECO:0000313" key="17">
    <source>
        <dbReference type="Proteomes" id="UP000199527"/>
    </source>
</evidence>
<organism evidence="16 17">
    <name type="scientific">Ferrimonas sediminum</name>
    <dbReference type="NCBI Taxonomy" id="718193"/>
    <lineage>
        <taxon>Bacteria</taxon>
        <taxon>Pseudomonadati</taxon>
        <taxon>Pseudomonadota</taxon>
        <taxon>Gammaproteobacteria</taxon>
        <taxon>Alteromonadales</taxon>
        <taxon>Ferrimonadaceae</taxon>
        <taxon>Ferrimonas</taxon>
    </lineage>
</organism>
<proteinExistence type="inferred from homology"/>
<evidence type="ECO:0000256" key="1">
    <source>
        <dbReference type="ARBA" id="ARBA00001932"/>
    </source>
</evidence>
<dbReference type="FunFam" id="1.10.579.10:FF:000003">
    <property type="entry name" value="Deoxyribodipyrimidine photo-lyase"/>
    <property type="match status" value="1"/>
</dbReference>
<dbReference type="InterPro" id="IPR036134">
    <property type="entry name" value="Crypto/Photolyase_FAD-like_sf"/>
</dbReference>
<comment type="cofactor">
    <cofactor evidence="1">
        <name>(6R)-5,10-methylene-5,6,7,8-tetrahydrofolate</name>
        <dbReference type="ChEBI" id="CHEBI:15636"/>
    </cofactor>
</comment>
<dbReference type="PRINTS" id="PR00147">
    <property type="entry name" value="DNAPHOTLYASE"/>
</dbReference>
<dbReference type="SUPFAM" id="SSF52425">
    <property type="entry name" value="Cryptochrome/photolyase, N-terminal domain"/>
    <property type="match status" value="1"/>
</dbReference>
<dbReference type="PANTHER" id="PTHR11455">
    <property type="entry name" value="CRYPTOCHROME"/>
    <property type="match status" value="1"/>
</dbReference>
<feature type="domain" description="Photolyase/cryptochrome alpha/beta" evidence="15">
    <location>
        <begin position="1"/>
        <end position="129"/>
    </location>
</feature>
<dbReference type="Gene3D" id="1.25.40.80">
    <property type="match status" value="1"/>
</dbReference>
<keyword evidence="17" id="KW-1185">Reference proteome</keyword>
<keyword evidence="7 14" id="KW-0157">Chromophore</keyword>
<gene>
    <name evidence="16" type="ORF">SAMN04488540_11166</name>
</gene>
<dbReference type="PANTHER" id="PTHR11455:SF9">
    <property type="entry name" value="CRYPTOCHROME CIRCADIAN CLOCK 5 ISOFORM X1"/>
    <property type="match status" value="1"/>
</dbReference>
<dbReference type="SUPFAM" id="SSF48173">
    <property type="entry name" value="Cryptochrome/photolyase FAD-binding domain"/>
    <property type="match status" value="1"/>
</dbReference>
<feature type="site" description="Electron transfer via tryptophanyl radical" evidence="13">
    <location>
        <position position="300"/>
    </location>
</feature>
<dbReference type="NCBIfam" id="NF007955">
    <property type="entry name" value="PRK10674.1"/>
    <property type="match status" value="1"/>
</dbReference>
<dbReference type="Gene3D" id="3.40.50.620">
    <property type="entry name" value="HUPs"/>
    <property type="match status" value="1"/>
</dbReference>
<comment type="catalytic activity">
    <reaction evidence="9">
        <text>cyclobutadipyrimidine (in DNA) = 2 pyrimidine residues (in DNA).</text>
        <dbReference type="EC" id="4.1.99.3"/>
    </reaction>
</comment>
<evidence type="ECO:0000256" key="6">
    <source>
        <dbReference type="ARBA" id="ARBA00022827"/>
    </source>
</evidence>
<comment type="similarity">
    <text evidence="2">Belongs to the DNA photolyase class-1 family.</text>
</comment>
<evidence type="ECO:0000256" key="14">
    <source>
        <dbReference type="RuleBase" id="RU004182"/>
    </source>
</evidence>
<feature type="binding site" evidence="12">
    <location>
        <begin position="268"/>
        <end position="275"/>
    </location>
    <ligand>
        <name>FAD</name>
        <dbReference type="ChEBI" id="CHEBI:57692"/>
    </ligand>
</feature>
<evidence type="ECO:0000256" key="12">
    <source>
        <dbReference type="PIRSR" id="PIRSR602081-1"/>
    </source>
</evidence>
<dbReference type="GO" id="GO:0003677">
    <property type="term" value="F:DNA binding"/>
    <property type="evidence" value="ECO:0007669"/>
    <property type="project" value="TreeGrafter"/>
</dbReference>
<dbReference type="EC" id="4.1.99.3" evidence="3"/>
<dbReference type="EMBL" id="FNEM01000011">
    <property type="protein sequence ID" value="SDJ66184.1"/>
    <property type="molecule type" value="Genomic_DNA"/>
</dbReference>
<dbReference type="OrthoDB" id="9772484at2"/>
<dbReference type="Pfam" id="PF03441">
    <property type="entry name" value="FAD_binding_7"/>
    <property type="match status" value="1"/>
</dbReference>
<evidence type="ECO:0000256" key="8">
    <source>
        <dbReference type="ARBA" id="ARBA00031671"/>
    </source>
</evidence>
<protein>
    <recommendedName>
        <fullName evidence="4">Deoxyribodipyrimidine photo-lyase</fullName>
        <ecNumber evidence="3">4.1.99.3</ecNumber>
    </recommendedName>
    <alternativeName>
        <fullName evidence="8">DNA photolyase</fullName>
    </alternativeName>
    <alternativeName>
        <fullName evidence="11">Photoreactivating enzyme</fullName>
    </alternativeName>
</protein>
<dbReference type="GO" id="GO:0009416">
    <property type="term" value="P:response to light stimulus"/>
    <property type="evidence" value="ECO:0007669"/>
    <property type="project" value="TreeGrafter"/>
</dbReference>
<evidence type="ECO:0000256" key="4">
    <source>
        <dbReference type="ARBA" id="ARBA00014046"/>
    </source>
</evidence>
<dbReference type="InterPro" id="IPR002081">
    <property type="entry name" value="Cryptochrome/DNA_photolyase_1"/>
</dbReference>
<evidence type="ECO:0000256" key="13">
    <source>
        <dbReference type="PIRSR" id="PIRSR602081-2"/>
    </source>
</evidence>
<dbReference type="PROSITE" id="PS51645">
    <property type="entry name" value="PHR_CRY_ALPHA_BETA"/>
    <property type="match status" value="1"/>
</dbReference>
<evidence type="ECO:0000256" key="9">
    <source>
        <dbReference type="ARBA" id="ARBA00033999"/>
    </source>
</evidence>
<dbReference type="GO" id="GO:0071949">
    <property type="term" value="F:FAD binding"/>
    <property type="evidence" value="ECO:0007669"/>
    <property type="project" value="TreeGrafter"/>
</dbReference>
<dbReference type="PROSITE" id="PS00394">
    <property type="entry name" value="DNA_PHOTOLYASES_1_1"/>
    <property type="match status" value="1"/>
</dbReference>
<dbReference type="InterPro" id="IPR036155">
    <property type="entry name" value="Crypto/Photolyase_N_sf"/>
</dbReference>
<dbReference type="AlphaFoldDB" id="A0A1G8VJS3"/>
<keyword evidence="6 12" id="KW-0274">FAD</keyword>
<accession>A0A1G8VJS3</accession>
<dbReference type="Gene3D" id="1.10.579.10">
    <property type="entry name" value="DNA Cyclobutane Dipyrimidine Photolyase, subunit A, domain 3"/>
    <property type="match status" value="1"/>
</dbReference>
<feature type="binding site" evidence="12">
    <location>
        <position position="265"/>
    </location>
    <ligand>
        <name>FAD</name>
        <dbReference type="ChEBI" id="CHEBI:57692"/>
    </ligand>
</feature>
<dbReference type="InterPro" id="IPR014729">
    <property type="entry name" value="Rossmann-like_a/b/a_fold"/>
</dbReference>
<feature type="binding site" evidence="12">
    <location>
        <begin position="366"/>
        <end position="368"/>
    </location>
    <ligand>
        <name>FAD</name>
        <dbReference type="ChEBI" id="CHEBI:57692"/>
    </ligand>
</feature>
<evidence type="ECO:0000313" key="16">
    <source>
        <dbReference type="EMBL" id="SDJ66184.1"/>
    </source>
</evidence>
<comment type="function">
    <text evidence="10">Involved in repair of UV radiation-induced DNA damage. Catalyzes the light-dependent monomerization (300-600 nm) of cyclobutyl pyrimidine dimers (in cis-syn configuration), which are formed between adjacent bases on the same DNA strand upon exposure to ultraviolet radiation.</text>
</comment>
<dbReference type="RefSeq" id="WP_090365955.1">
    <property type="nucleotide sequence ID" value="NZ_FNEM01000011.1"/>
</dbReference>
<feature type="site" description="Electron transfer via tryptophanyl radical" evidence="13">
    <location>
        <position position="353"/>
    </location>
</feature>
<evidence type="ECO:0000259" key="15">
    <source>
        <dbReference type="PROSITE" id="PS51645"/>
    </source>
</evidence>
<feature type="binding site" evidence="12">
    <location>
        <begin position="226"/>
        <end position="230"/>
    </location>
    <ligand>
        <name>FAD</name>
        <dbReference type="ChEBI" id="CHEBI:57692"/>
    </ligand>
</feature>
<dbReference type="PROSITE" id="PS00691">
    <property type="entry name" value="DNA_PHOTOLYASES_1_2"/>
    <property type="match status" value="1"/>
</dbReference>
<dbReference type="Pfam" id="PF00875">
    <property type="entry name" value="DNA_photolyase"/>
    <property type="match status" value="1"/>
</dbReference>
<dbReference type="InterPro" id="IPR006050">
    <property type="entry name" value="DNA_photolyase_N"/>
</dbReference>
<keyword evidence="5 12" id="KW-0285">Flavoprotein</keyword>
<evidence type="ECO:0000256" key="2">
    <source>
        <dbReference type="ARBA" id="ARBA00005862"/>
    </source>
</evidence>
<comment type="similarity">
    <text evidence="14">Belongs to the DNA photolyase family.</text>
</comment>
<feature type="site" description="Electron transfer via tryptophanyl radical" evidence="13">
    <location>
        <position position="376"/>
    </location>
</feature>
<dbReference type="GO" id="GO:0003904">
    <property type="term" value="F:deoxyribodipyrimidine photo-lyase activity"/>
    <property type="evidence" value="ECO:0007669"/>
    <property type="project" value="UniProtKB-EC"/>
</dbReference>
<feature type="binding site" evidence="12">
    <location>
        <position position="214"/>
    </location>
    <ligand>
        <name>FAD</name>
        <dbReference type="ChEBI" id="CHEBI:57692"/>
    </ligand>
</feature>
<dbReference type="InterPro" id="IPR005101">
    <property type="entry name" value="Cryptochr/Photolyase_FAD-bd"/>
</dbReference>
<evidence type="ECO:0000256" key="11">
    <source>
        <dbReference type="ARBA" id="ARBA00083107"/>
    </source>
</evidence>
<name>A0A1G8VJS3_9GAMM</name>
<evidence type="ECO:0000256" key="10">
    <source>
        <dbReference type="ARBA" id="ARBA00059220"/>
    </source>
</evidence>
<reference evidence="17" key="1">
    <citation type="submission" date="2016-10" db="EMBL/GenBank/DDBJ databases">
        <authorList>
            <person name="Varghese N."/>
            <person name="Submissions S."/>
        </authorList>
    </citation>
    <scope>NUCLEOTIDE SEQUENCE [LARGE SCALE GENOMIC DNA]</scope>
    <source>
        <strain evidence="17">DSM 23317</strain>
    </source>
</reference>
<sequence>MTVIWFRRDLRIEDNPALTAAVASGRPVIALYISSPAQWQHHHVAPIQLDLTERALNLLSHQLAGIGIPLHHLVVPWYRDIPAALQQFCHQHQSQRVFANRDHEVNESQRDQQVAASGVELSLHHGDCLVPPGSVTTGSDTMYRVFTPFRRRWLQKVQLTLADPLPAPVAGPPVASSALIRLPVDSVCSGAWEVSAEGIGRLLAEFVDHRVDHYHQQRDLPAVDGTSRLSPYLALGMISPRQCLHQLLQRAPWALEHSASGPFTWLSELAWREFYRHLIVAWPKLCKGKNFNPLGDNIQWNDRPDLFQAWCQGRTGYPLVDAGMRQLQHTGWMHNRLRMVTASFLSKNLLIDWRLGERWFSQHLIDGDFAANNGGWQWCASTGCDAQPYFRLFNPIRQSEKFDPQGDFIRRYVPELSDLDNKMIHMPSDRQRPADYPAPVVDYRQSRELALSRFSVMKKGK</sequence>
<evidence type="ECO:0000256" key="5">
    <source>
        <dbReference type="ARBA" id="ARBA00022630"/>
    </source>
</evidence>
<evidence type="ECO:0000256" key="3">
    <source>
        <dbReference type="ARBA" id="ARBA00013149"/>
    </source>
</evidence>
<comment type="cofactor">
    <cofactor evidence="12">
        <name>FAD</name>
        <dbReference type="ChEBI" id="CHEBI:57692"/>
    </cofactor>
    <text evidence="12">Binds 1 FAD per subunit.</text>
</comment>